<proteinExistence type="predicted"/>
<accession>A0A0M8ZR20</accession>
<dbReference type="Proteomes" id="UP000053105">
    <property type="component" value="Unassembled WGS sequence"/>
</dbReference>
<sequence length="772" mass="89207">MDINSKKKYYSDMKNVKQWFYSTKERCDSLKSHMKYMKMLYHDMPKIQETQKTLRDPNWQDSKIKVSNNDENVISKQTDCNNSLEEYSSVQYNMIHEDEPSITSNIANVISNGNLQQKHEEKQEDLNKQKGTEIELSAITPQMSVVPQNTDIESRSLLPFQKENMVCEEHNYNWKFPHQKYLTKYSTELIKNNESSDKSFEQLILDNQNSYLFQESSSMRDDVKLNISHNVKDKSMEKSKISAKNEKKERAISLALSSKKDNINSRHTFKSQPTSNEVVEIYHNAAAKSGSTSAIPSKHSKLEHHMNYINILTSSTMNKQQSTSKKSKCEDNNYENVCNADINPENDSQKYQIGQKTIGKNTIINDLKVSTIPVCTMENYNSHQCQHTIMQSSYFDPIVTHNYEMPTLASKLKRANRSYFGRFNFQNIPFVVGTSITPSHNLGLNIQQVLSIMKTRQIAATGATSLLIRKISRGLKPASILIEQISDQQSKLPHMNSRMNDIHVQKENLFMNKGDHLLENENKLLKYNRKGMSNLNVNLKSTIEQYQSLAKEISNNKNKYENHEKKDTRSENQLNKLNTTQVLHATDNKMLKLFASQQNVNAKIENPQMQPKTCQDNICNKHISNTSTVDYSQNSKSIREVLINLHDQFEEMNIKYEGLQAKAKKYSDKNLEQEILHLEKELSIKEDEINAVVNLYKEVMALKQQMRLLQKKDSYVSMPFMSTRSNGSRSNFQQRSVHRKGNSVIAREPISLRLAGLLRQIQTFQKQLKLTS</sequence>
<feature type="coiled-coil region" evidence="1">
    <location>
        <begin position="532"/>
        <end position="580"/>
    </location>
</feature>
<protein>
    <recommendedName>
        <fullName evidence="4">Centrosomal protein of 57 kDa</fullName>
    </recommendedName>
</protein>
<evidence type="ECO:0000256" key="1">
    <source>
        <dbReference type="SAM" id="Coils"/>
    </source>
</evidence>
<evidence type="ECO:0000313" key="2">
    <source>
        <dbReference type="EMBL" id="KOX67893.1"/>
    </source>
</evidence>
<evidence type="ECO:0000313" key="3">
    <source>
        <dbReference type="Proteomes" id="UP000053105"/>
    </source>
</evidence>
<keyword evidence="3" id="KW-1185">Reference proteome</keyword>
<feature type="coiled-coil region" evidence="1">
    <location>
        <begin position="642"/>
        <end position="712"/>
    </location>
</feature>
<reference evidence="2 3" key="1">
    <citation type="submission" date="2015-07" db="EMBL/GenBank/DDBJ databases">
        <title>The genome of Melipona quadrifasciata.</title>
        <authorList>
            <person name="Pan H."/>
            <person name="Kapheim K."/>
        </authorList>
    </citation>
    <scope>NUCLEOTIDE SEQUENCE [LARGE SCALE GENOMIC DNA]</scope>
    <source>
        <strain evidence="2">0111107301</strain>
        <tissue evidence="2">Whole body</tissue>
    </source>
</reference>
<evidence type="ECO:0008006" key="4">
    <source>
        <dbReference type="Google" id="ProtNLM"/>
    </source>
</evidence>
<organism evidence="2 3">
    <name type="scientific">Melipona quadrifasciata</name>
    <dbReference type="NCBI Taxonomy" id="166423"/>
    <lineage>
        <taxon>Eukaryota</taxon>
        <taxon>Metazoa</taxon>
        <taxon>Ecdysozoa</taxon>
        <taxon>Arthropoda</taxon>
        <taxon>Hexapoda</taxon>
        <taxon>Insecta</taxon>
        <taxon>Pterygota</taxon>
        <taxon>Neoptera</taxon>
        <taxon>Endopterygota</taxon>
        <taxon>Hymenoptera</taxon>
        <taxon>Apocrita</taxon>
        <taxon>Aculeata</taxon>
        <taxon>Apoidea</taxon>
        <taxon>Anthophila</taxon>
        <taxon>Apidae</taxon>
        <taxon>Melipona</taxon>
    </lineage>
</organism>
<dbReference type="EMBL" id="KQ435969">
    <property type="protein sequence ID" value="KOX67893.1"/>
    <property type="molecule type" value="Genomic_DNA"/>
</dbReference>
<dbReference type="OrthoDB" id="76453at2759"/>
<name>A0A0M8ZR20_9HYME</name>
<gene>
    <name evidence="2" type="ORF">WN51_06939</name>
</gene>
<keyword evidence="1" id="KW-0175">Coiled coil</keyword>
<dbReference type="AlphaFoldDB" id="A0A0M8ZR20"/>